<protein>
    <submittedName>
        <fullName evidence="2">Uncharacterized protein</fullName>
    </submittedName>
</protein>
<reference evidence="2 3" key="1">
    <citation type="journal article" date="2018" name="Sci. Rep.">
        <title>Comparative genomics provides insights into the lifestyle and reveals functional heterogeneity of dark septate endophytic fungi.</title>
        <authorList>
            <person name="Knapp D.G."/>
            <person name="Nemeth J.B."/>
            <person name="Barry K."/>
            <person name="Hainaut M."/>
            <person name="Henrissat B."/>
            <person name="Johnson J."/>
            <person name="Kuo A."/>
            <person name="Lim J.H.P."/>
            <person name="Lipzen A."/>
            <person name="Nolan M."/>
            <person name="Ohm R.A."/>
            <person name="Tamas L."/>
            <person name="Grigoriev I.V."/>
            <person name="Spatafora J.W."/>
            <person name="Nagy L.G."/>
            <person name="Kovacs G.M."/>
        </authorList>
    </citation>
    <scope>NUCLEOTIDE SEQUENCE [LARGE SCALE GENOMIC DNA]</scope>
    <source>
        <strain evidence="2 3">DSE2036</strain>
    </source>
</reference>
<dbReference type="AlphaFoldDB" id="A0A2V1CXP7"/>
<dbReference type="EMBL" id="KZ806252">
    <property type="protein sequence ID" value="PVH90517.1"/>
    <property type="molecule type" value="Genomic_DNA"/>
</dbReference>
<name>A0A2V1CXP7_9PLEO</name>
<feature type="region of interest" description="Disordered" evidence="1">
    <location>
        <begin position="233"/>
        <end position="253"/>
    </location>
</feature>
<dbReference type="Proteomes" id="UP000244855">
    <property type="component" value="Unassembled WGS sequence"/>
</dbReference>
<feature type="compositionally biased region" description="Basic and acidic residues" evidence="1">
    <location>
        <begin position="241"/>
        <end position="253"/>
    </location>
</feature>
<keyword evidence="3" id="KW-1185">Reference proteome</keyword>
<evidence type="ECO:0000256" key="1">
    <source>
        <dbReference type="SAM" id="MobiDB-lite"/>
    </source>
</evidence>
<accession>A0A2V1CXP7</accession>
<feature type="non-terminal residue" evidence="2">
    <location>
        <position position="1"/>
    </location>
</feature>
<organism evidence="2 3">
    <name type="scientific">Periconia macrospinosa</name>
    <dbReference type="NCBI Taxonomy" id="97972"/>
    <lineage>
        <taxon>Eukaryota</taxon>
        <taxon>Fungi</taxon>
        <taxon>Dikarya</taxon>
        <taxon>Ascomycota</taxon>
        <taxon>Pezizomycotina</taxon>
        <taxon>Dothideomycetes</taxon>
        <taxon>Pleosporomycetidae</taxon>
        <taxon>Pleosporales</taxon>
        <taxon>Massarineae</taxon>
        <taxon>Periconiaceae</taxon>
        <taxon>Periconia</taxon>
    </lineage>
</organism>
<sequence>LGGLCESGITNDLSNGRLGRELEHPRTLTPVGERGVDILAPLNRDGFALLVQDLATKSVLDSSGSSKRDLLELVVAFDRLLLAFARVLQGEGCTALGSLAAQKNVDFLRYGLPRHSASLLERGIADDGRDLALLQKRPFAAASVGEAGVEVGSAPGLDGLSLLVEQLAADLFVPCVLADEDVYGSVGTRRADRTLLVDRSIDKDRVGPELDSLVAEGYGDSALSAGSALGERRCRAGAGDSGKEERRGSHVEV</sequence>
<proteinExistence type="predicted"/>
<evidence type="ECO:0000313" key="3">
    <source>
        <dbReference type="Proteomes" id="UP000244855"/>
    </source>
</evidence>
<evidence type="ECO:0000313" key="2">
    <source>
        <dbReference type="EMBL" id="PVH90517.1"/>
    </source>
</evidence>
<feature type="non-terminal residue" evidence="2">
    <location>
        <position position="253"/>
    </location>
</feature>
<gene>
    <name evidence="2" type="ORF">DM02DRAFT_711834</name>
</gene>